<dbReference type="AlphaFoldDB" id="A0A2G9TZL2"/>
<dbReference type="Proteomes" id="UP000230423">
    <property type="component" value="Unassembled WGS sequence"/>
</dbReference>
<dbReference type="OrthoDB" id="5863097at2759"/>
<protein>
    <submittedName>
        <fullName evidence="1">Uncharacterized protein</fullName>
    </submittedName>
</protein>
<accession>A0A2G9TZL2</accession>
<dbReference type="EMBL" id="KZ351538">
    <property type="protein sequence ID" value="PIO62892.1"/>
    <property type="molecule type" value="Genomic_DNA"/>
</dbReference>
<proteinExistence type="predicted"/>
<sequence>MVTEPRRSEVRVRWRTALLPMRRSVTDGQWVTGPIYRDSVKTKFGRTSRATVTVPVVDNMPVRVLKTTYDGGTDLIHLLTLYDIANMDSCTSVGAEPDPDWISLVISIRGVTGEIYKITPDTMRKVDLVAEDEIMVLTCYDGKNTIAEMYRLTEEDAKKWQPEIPTVETVPDYTPSALSRRQRRKQRAGRAPEVHSFNII</sequence>
<name>A0A2G9TZL2_TELCI</name>
<gene>
    <name evidence="1" type="ORF">TELCIR_15532</name>
</gene>
<keyword evidence="2" id="KW-1185">Reference proteome</keyword>
<evidence type="ECO:0000313" key="1">
    <source>
        <dbReference type="EMBL" id="PIO62892.1"/>
    </source>
</evidence>
<reference evidence="1 2" key="1">
    <citation type="submission" date="2015-09" db="EMBL/GenBank/DDBJ databases">
        <title>Draft genome of the parasitic nematode Teladorsagia circumcincta isolate WARC Sus (inbred).</title>
        <authorList>
            <person name="Mitreva M."/>
        </authorList>
    </citation>
    <scope>NUCLEOTIDE SEQUENCE [LARGE SCALE GENOMIC DNA]</scope>
    <source>
        <strain evidence="1 2">S</strain>
    </source>
</reference>
<evidence type="ECO:0000313" key="2">
    <source>
        <dbReference type="Proteomes" id="UP000230423"/>
    </source>
</evidence>
<organism evidence="1 2">
    <name type="scientific">Teladorsagia circumcincta</name>
    <name type="common">Brown stomach worm</name>
    <name type="synonym">Ostertagia circumcincta</name>
    <dbReference type="NCBI Taxonomy" id="45464"/>
    <lineage>
        <taxon>Eukaryota</taxon>
        <taxon>Metazoa</taxon>
        <taxon>Ecdysozoa</taxon>
        <taxon>Nematoda</taxon>
        <taxon>Chromadorea</taxon>
        <taxon>Rhabditida</taxon>
        <taxon>Rhabditina</taxon>
        <taxon>Rhabditomorpha</taxon>
        <taxon>Strongyloidea</taxon>
        <taxon>Trichostrongylidae</taxon>
        <taxon>Teladorsagia</taxon>
    </lineage>
</organism>